<dbReference type="InParanoid" id="A0A409XPP5"/>
<keyword evidence="7" id="KW-0325">Glycoprotein</keyword>
<dbReference type="GO" id="GO:0005794">
    <property type="term" value="C:Golgi apparatus"/>
    <property type="evidence" value="ECO:0007669"/>
    <property type="project" value="UniProtKB-ARBA"/>
</dbReference>
<evidence type="ECO:0000256" key="2">
    <source>
        <dbReference type="ARBA" id="ARBA00010666"/>
    </source>
</evidence>
<feature type="transmembrane region" description="Helical" evidence="8">
    <location>
        <begin position="691"/>
        <end position="711"/>
    </location>
</feature>
<dbReference type="GO" id="GO:0016020">
    <property type="term" value="C:membrane"/>
    <property type="evidence" value="ECO:0007669"/>
    <property type="project" value="UniProtKB-SubCell"/>
</dbReference>
<feature type="transmembrane region" description="Helical" evidence="8">
    <location>
        <begin position="467"/>
        <end position="487"/>
    </location>
</feature>
<evidence type="ECO:0000259" key="9">
    <source>
        <dbReference type="Pfam" id="PF07779"/>
    </source>
</evidence>
<dbReference type="GO" id="GO:0005975">
    <property type="term" value="P:carbohydrate metabolic process"/>
    <property type="evidence" value="ECO:0007669"/>
    <property type="project" value="UniProtKB-ARBA"/>
</dbReference>
<feature type="transmembrane region" description="Helical" evidence="8">
    <location>
        <begin position="549"/>
        <end position="567"/>
    </location>
</feature>
<protein>
    <recommendedName>
        <fullName evidence="9">Cas1p 10 TM acyl transferase domain-containing protein</fullName>
    </recommendedName>
</protein>
<feature type="transmembrane region" description="Helical" evidence="8">
    <location>
        <begin position="634"/>
        <end position="653"/>
    </location>
</feature>
<keyword evidence="6 8" id="KW-0472">Membrane</keyword>
<accession>A0A409XPP5</accession>
<dbReference type="STRING" id="93625.A0A409XPP5"/>
<keyword evidence="3" id="KW-0808">Transferase</keyword>
<feature type="transmembrane region" description="Helical" evidence="8">
    <location>
        <begin position="665"/>
        <end position="684"/>
    </location>
</feature>
<keyword evidence="11" id="KW-1185">Reference proteome</keyword>
<reference evidence="10 11" key="1">
    <citation type="journal article" date="2018" name="Evol. Lett.">
        <title>Horizontal gene cluster transfer increased hallucinogenic mushroom diversity.</title>
        <authorList>
            <person name="Reynolds H.T."/>
            <person name="Vijayakumar V."/>
            <person name="Gluck-Thaler E."/>
            <person name="Korotkin H.B."/>
            <person name="Matheny P.B."/>
            <person name="Slot J.C."/>
        </authorList>
    </citation>
    <scope>NUCLEOTIDE SEQUENCE [LARGE SCALE GENOMIC DNA]</scope>
    <source>
        <strain evidence="10 11">2631</strain>
    </source>
</reference>
<proteinExistence type="inferred from homology"/>
<feature type="domain" description="Cas1p 10 TM acyl transferase" evidence="9">
    <location>
        <begin position="308"/>
        <end position="762"/>
    </location>
</feature>
<dbReference type="PROSITE" id="PS51257">
    <property type="entry name" value="PROKAR_LIPOPROTEIN"/>
    <property type="match status" value="1"/>
</dbReference>
<dbReference type="Proteomes" id="UP000283269">
    <property type="component" value="Unassembled WGS sequence"/>
</dbReference>
<dbReference type="AlphaFoldDB" id="A0A409XPP5"/>
<keyword evidence="5 8" id="KW-1133">Transmembrane helix</keyword>
<evidence type="ECO:0000256" key="5">
    <source>
        <dbReference type="ARBA" id="ARBA00022989"/>
    </source>
</evidence>
<evidence type="ECO:0000256" key="7">
    <source>
        <dbReference type="ARBA" id="ARBA00023180"/>
    </source>
</evidence>
<organism evidence="10 11">
    <name type="scientific">Psilocybe cyanescens</name>
    <dbReference type="NCBI Taxonomy" id="93625"/>
    <lineage>
        <taxon>Eukaryota</taxon>
        <taxon>Fungi</taxon>
        <taxon>Dikarya</taxon>
        <taxon>Basidiomycota</taxon>
        <taxon>Agaricomycotina</taxon>
        <taxon>Agaricomycetes</taxon>
        <taxon>Agaricomycetidae</taxon>
        <taxon>Agaricales</taxon>
        <taxon>Agaricineae</taxon>
        <taxon>Strophariaceae</taxon>
        <taxon>Psilocybe</taxon>
    </lineage>
</organism>
<evidence type="ECO:0000256" key="3">
    <source>
        <dbReference type="ARBA" id="ARBA00022679"/>
    </source>
</evidence>
<keyword evidence="4 8" id="KW-0812">Transmembrane</keyword>
<feature type="transmembrane region" description="Helical" evidence="8">
    <location>
        <begin position="717"/>
        <end position="742"/>
    </location>
</feature>
<dbReference type="EMBL" id="NHYD01000994">
    <property type="protein sequence ID" value="PPQ92666.1"/>
    <property type="molecule type" value="Genomic_DNA"/>
</dbReference>
<evidence type="ECO:0000313" key="11">
    <source>
        <dbReference type="Proteomes" id="UP000283269"/>
    </source>
</evidence>
<evidence type="ECO:0000256" key="1">
    <source>
        <dbReference type="ARBA" id="ARBA00004141"/>
    </source>
</evidence>
<dbReference type="Pfam" id="PF07779">
    <property type="entry name" value="Cas1_AcylT"/>
    <property type="match status" value="1"/>
</dbReference>
<sequence length="877" mass="99287">MPFLKFTLNPAWPHFLGVFFILLACSTGLAHLLLAGWADPMYCGALLNDGSWLDSEYQSWQPNGCMLHSYTEEEAAVCFQSRNVIYIGDSITRKLFFQTAKTLDAALPTAPTDDTQKHADHTLFSKHGTNLTFVWDPFLNNSYIQQTLAGTASINHSRPAMLVLGSGLWYLRYANTSGGISAWESNMERIFDSLSTFGKPADEVIVLPVEEVSTSKLSADRALTMHHSDIDAMNSDLYHRINPPSENFGHVFSKPSSAKEVSLPLVFNKMLDESLTEDGLHYSDAIVKIQARILINLGCNDKLPKTFPMDRTCCNSYPFPSIPQLLFLLAVLSLGPYLAYRAFMSGKYFGVCLRKLLNCLGLGDVRTALCGQHTLPPLIIGGSIALIYLADRTNFWQKEQKQFDPWSFAILCLASLAVGLTTVQRGDTDLGFLNRDQTEEWKGWMQVVVLIYHYFRASQVSGIYNPVRVLVASYLFMTGYGHTTFYLRKADYGFLRIAQVLIRLNLFTILLAYTMNTDYISYYFTPLVSMWYIVVYATMAAGARFNDRTLLVVSKILLSTAFMTWFMNKSWLLEALFDVLHDVFAIHWSSQEWVFRVNLDIWIVYVGMLTSVIMMKIREHRLMDHARWSRIMKASIGFSALVIFWFFAFEIFQDSKFLYNAWHPYVSALPVLAFVILRNSSVALRSSSSRAFVFVGNCSLEAFIIQYHFWLAGDSKGVLLVIPGTAWRPVNFIITSGMFLYLCDRVSFATVEITASVCGTRIREMQFPATTPIEDASDSTLSIDEQEITISLLPLQVGDTLKDDSGNPLPIEPDTPIRPGRWVDRLAENASQPASESMIHRVFSANTSWTFRLSVRIFAFLVVLWLLNLVWPYPLDM</sequence>
<dbReference type="GO" id="GO:0016740">
    <property type="term" value="F:transferase activity"/>
    <property type="evidence" value="ECO:0007669"/>
    <property type="project" value="UniProtKB-KW"/>
</dbReference>
<comment type="subcellular location">
    <subcellularLocation>
        <location evidence="1">Membrane</location>
        <topology evidence="1">Multi-pass membrane protein</topology>
    </subcellularLocation>
</comment>
<dbReference type="InterPro" id="IPR012419">
    <property type="entry name" value="Cas1_AcylTrans_dom"/>
</dbReference>
<comment type="similarity">
    <text evidence="2">Belongs to the PC-esterase family. CASD1 subfamily.</text>
</comment>
<dbReference type="PANTHER" id="PTHR13533:SF1">
    <property type="entry name" value="N-ACETYLNEURAMINATE 9-O-ACETYLTRANSFERASE"/>
    <property type="match status" value="1"/>
</dbReference>
<feature type="transmembrane region" description="Helical" evidence="8">
    <location>
        <begin position="519"/>
        <end position="537"/>
    </location>
</feature>
<evidence type="ECO:0000313" key="10">
    <source>
        <dbReference type="EMBL" id="PPQ92666.1"/>
    </source>
</evidence>
<comment type="caution">
    <text evidence="10">The sequence shown here is derived from an EMBL/GenBank/DDBJ whole genome shotgun (WGS) entry which is preliminary data.</text>
</comment>
<feature type="transmembrane region" description="Helical" evidence="8">
    <location>
        <begin position="406"/>
        <end position="423"/>
    </location>
</feature>
<dbReference type="OrthoDB" id="1932925at2759"/>
<dbReference type="PANTHER" id="PTHR13533">
    <property type="entry name" value="N-ACETYLNEURAMINATE 9-O-ACETYLTRANSFERASE"/>
    <property type="match status" value="1"/>
</dbReference>
<evidence type="ECO:0000256" key="4">
    <source>
        <dbReference type="ARBA" id="ARBA00022692"/>
    </source>
</evidence>
<feature type="transmembrane region" description="Helical" evidence="8">
    <location>
        <begin position="853"/>
        <end position="871"/>
    </location>
</feature>
<evidence type="ECO:0000256" key="6">
    <source>
        <dbReference type="ARBA" id="ARBA00023136"/>
    </source>
</evidence>
<feature type="transmembrane region" description="Helical" evidence="8">
    <location>
        <begin position="593"/>
        <end position="613"/>
    </location>
</feature>
<name>A0A409XPP5_PSICY</name>
<gene>
    <name evidence="10" type="ORF">CVT25_013973</name>
</gene>
<feature type="transmembrane region" description="Helical" evidence="8">
    <location>
        <begin position="494"/>
        <end position="513"/>
    </location>
</feature>
<feature type="transmembrane region" description="Helical" evidence="8">
    <location>
        <begin position="321"/>
        <end position="340"/>
    </location>
</feature>
<evidence type="ECO:0000256" key="8">
    <source>
        <dbReference type="SAM" id="Phobius"/>
    </source>
</evidence>